<proteinExistence type="predicted"/>
<gene>
    <name evidence="1" type="ORF">SHEWBE_1189</name>
</gene>
<evidence type="ECO:0000313" key="1">
    <source>
        <dbReference type="EMBL" id="SQH75158.1"/>
    </source>
</evidence>
<dbReference type="RefSeq" id="WP_112351791.1">
    <property type="nucleotide sequence ID" value="NZ_LS483452.1"/>
</dbReference>
<dbReference type="EMBL" id="LS483452">
    <property type="protein sequence ID" value="SQH75158.1"/>
    <property type="molecule type" value="Genomic_DNA"/>
</dbReference>
<dbReference type="InterPro" id="IPR012659">
    <property type="entry name" value="CHP02444"/>
</dbReference>
<name>A0A330LZU5_9GAMM</name>
<dbReference type="OrthoDB" id="6398692at2"/>
<dbReference type="AlphaFoldDB" id="A0A330LZU5"/>
<dbReference type="Pfam" id="PF09523">
    <property type="entry name" value="DUF2390"/>
    <property type="match status" value="1"/>
</dbReference>
<dbReference type="NCBIfam" id="TIGR02444">
    <property type="entry name" value="TIGR02444 family protein"/>
    <property type="match status" value="1"/>
</dbReference>
<dbReference type="Proteomes" id="UP000250123">
    <property type="component" value="Chromosome SHEWBE"/>
</dbReference>
<dbReference type="KEGG" id="sbk:SHEWBE_1189"/>
<accession>A0A330LZU5</accession>
<evidence type="ECO:0000313" key="2">
    <source>
        <dbReference type="Proteomes" id="UP000250123"/>
    </source>
</evidence>
<organism evidence="1 2">
    <name type="scientific">Shewanella benthica</name>
    <dbReference type="NCBI Taxonomy" id="43661"/>
    <lineage>
        <taxon>Bacteria</taxon>
        <taxon>Pseudomonadati</taxon>
        <taxon>Pseudomonadota</taxon>
        <taxon>Gammaproteobacteria</taxon>
        <taxon>Alteromonadales</taxon>
        <taxon>Shewanellaceae</taxon>
        <taxon>Shewanella</taxon>
    </lineage>
</organism>
<protein>
    <recommendedName>
        <fullName evidence="3">TIGR02444 family protein</fullName>
    </recommendedName>
</protein>
<sequence>MTFVNHFDISLWKNCDGYYHQHQALCLELQDNHQLNINLLLLSLWLDKQDYLLSSQDWSQLQSETHQWEERVLLPYRKLRKLSKNSLAGDEYQQMLDVELMLERKSQRLILHKLKQLSPSGESSNLGTYLSLFNLNKADYPSLVELA</sequence>
<reference evidence="2" key="1">
    <citation type="submission" date="2018-06" db="EMBL/GenBank/DDBJ databases">
        <authorList>
            <person name="Cea G.-C."/>
            <person name="William W."/>
        </authorList>
    </citation>
    <scope>NUCLEOTIDE SEQUENCE [LARGE SCALE GENOMIC DNA]</scope>
    <source>
        <strain evidence="2">DB21MT-2</strain>
    </source>
</reference>
<evidence type="ECO:0008006" key="3">
    <source>
        <dbReference type="Google" id="ProtNLM"/>
    </source>
</evidence>